<keyword evidence="2" id="KW-1185">Reference proteome</keyword>
<comment type="caution">
    <text evidence="1">The sequence shown here is derived from an EMBL/GenBank/DDBJ whole genome shotgun (WGS) entry which is preliminary data.</text>
</comment>
<dbReference type="OrthoDB" id="6188167at2"/>
<dbReference type="Proteomes" id="UP000243416">
    <property type="component" value="Unassembled WGS sequence"/>
</dbReference>
<dbReference type="EMBL" id="LFZK01000003">
    <property type="protein sequence ID" value="KYC28844.1"/>
    <property type="molecule type" value="Genomic_DNA"/>
</dbReference>
<reference evidence="1 2" key="1">
    <citation type="journal article" date="2016" name="ISME J.">
        <title>Integrated multi-omics analyses reveal the biochemical mechanisms and phylogenetic relevance of anaerobic androgen biodegradation in the environment.</title>
        <authorList>
            <person name="Yang F.C."/>
            <person name="Chen Y.L."/>
            <person name="Tang S.L."/>
            <person name="Yu C.P."/>
            <person name="Wang P.H."/>
            <person name="Ismail W."/>
            <person name="Wang C.H."/>
            <person name="Ding J.Y."/>
            <person name="Yang C.Y."/>
            <person name="Yang C.Y."/>
            <person name="Chiang Y.R."/>
        </authorList>
    </citation>
    <scope>NUCLEOTIDE SEQUENCE [LARGE SCALE GENOMIC DNA]</scope>
    <source>
        <strain evidence="1 2">DSM 13999</strain>
    </source>
</reference>
<dbReference type="AlphaFoldDB" id="A0A656Z6P4"/>
<dbReference type="Pfam" id="PF07793">
    <property type="entry name" value="DUF1631"/>
    <property type="match status" value="1"/>
</dbReference>
<evidence type="ECO:0000313" key="2">
    <source>
        <dbReference type="Proteomes" id="UP000243416"/>
    </source>
</evidence>
<accession>A0A656Z6P4</accession>
<name>A0A656Z6P4_9PROT</name>
<sequence>MTEITSSLAQRLLRDCRELLERDLGEWLDELGPQVAEKLQELADNTRELDKRTEYLRLRDEVQLFWDKLTTAFRGRLAWALEHVAPPAAAAAAAGDDAQPLALVDDQELTERIVTREFIARLSESCSEEMYALDRRVALLVGQEEMERCGNRFGPQAICAAAQAGCEAMLADPAARTLLLRQLERALHGELPLLYRALNEVLIGAGILPEFKRSYRHATVGSSAAADAGNILDTLQRLARARLPGLVAGVGSGSAALAGGMGADVAGTLGAAMPLSAGSPGVGAGTAAPLLPPGTIAVSADFLASLQALQMATPEDGAGTGTGTEPLTNVVRLARASAAAQQAAPLDSITMDIVATLFDLIFDDDKVPEAVKGLVSRLQIPVLKVALLDQKFFADRGHPARRFLDSISGIAIRWGGTIDMGDPFYGKLSELIGRIQNNFDQDVAVFGTAVAELSAFVNECEALEEETSNSVVEAVQRREAAQQRRLAREAAASQAAERVLAQVITKKTPLPIEQFLRGQWRAVLEHIGTADGADGGIDSPSFQAAERVAEELAWSVTPKRSTEDRQRFTALLPKLLPALHQGLDRIGIGADARKPLFDALITLHAAALHADRRALRKAPALEAEAVADEASTDAASVTLQVTHLVENGIQIEDVALVEPASALDSSLPGNPWLRRVRQMVRGDWVEFIDADASGRDGSEESDGCEGTSGAARRERLTWLSPQRTVYIFSNHATNCAISITPEALAHRLQNATARLVEHETPLFERALDGAIKALDQAVQE</sequence>
<dbReference type="InterPro" id="IPR012434">
    <property type="entry name" value="DUF1631"/>
</dbReference>
<proteinExistence type="predicted"/>
<protein>
    <submittedName>
        <fullName evidence="1">Uncharacterized protein</fullName>
    </submittedName>
</protein>
<gene>
    <name evidence="1" type="ORF">ACY05_03965</name>
</gene>
<dbReference type="RefSeq" id="WP_067171216.1">
    <property type="nucleotide sequence ID" value="NZ_LFZK01000003.1"/>
</dbReference>
<evidence type="ECO:0000313" key="1">
    <source>
        <dbReference type="EMBL" id="KYC28844.1"/>
    </source>
</evidence>
<organism evidence="1 2">
    <name type="scientific">Sterolibacterium denitrificans</name>
    <dbReference type="NCBI Taxonomy" id="157592"/>
    <lineage>
        <taxon>Bacteria</taxon>
        <taxon>Pseudomonadati</taxon>
        <taxon>Pseudomonadota</taxon>
        <taxon>Betaproteobacteria</taxon>
        <taxon>Nitrosomonadales</taxon>
        <taxon>Sterolibacteriaceae</taxon>
        <taxon>Sterolibacterium</taxon>
    </lineage>
</organism>